<keyword evidence="1" id="KW-0472">Membrane</keyword>
<keyword evidence="3" id="KW-1185">Reference proteome</keyword>
<name>A0A1I4NCL2_9GAMM</name>
<proteinExistence type="predicted"/>
<organism evidence="2 3">
    <name type="scientific">Marinobacter zhejiangensis</name>
    <dbReference type="NCBI Taxonomy" id="488535"/>
    <lineage>
        <taxon>Bacteria</taxon>
        <taxon>Pseudomonadati</taxon>
        <taxon>Pseudomonadota</taxon>
        <taxon>Gammaproteobacteria</taxon>
        <taxon>Pseudomonadales</taxon>
        <taxon>Marinobacteraceae</taxon>
        <taxon>Marinobacter</taxon>
    </lineage>
</organism>
<evidence type="ECO:0000313" key="2">
    <source>
        <dbReference type="EMBL" id="SFM13264.1"/>
    </source>
</evidence>
<gene>
    <name evidence="2" type="ORF">SAMN04487963_1298</name>
</gene>
<evidence type="ECO:0000313" key="3">
    <source>
        <dbReference type="Proteomes" id="UP000198519"/>
    </source>
</evidence>
<dbReference type="Proteomes" id="UP000198519">
    <property type="component" value="Unassembled WGS sequence"/>
</dbReference>
<evidence type="ECO:0000256" key="1">
    <source>
        <dbReference type="SAM" id="Phobius"/>
    </source>
</evidence>
<dbReference type="STRING" id="488535.SAMN04487963_1298"/>
<keyword evidence="1" id="KW-0812">Transmembrane</keyword>
<feature type="transmembrane region" description="Helical" evidence="1">
    <location>
        <begin position="57"/>
        <end position="79"/>
    </location>
</feature>
<dbReference type="EMBL" id="FOUE01000002">
    <property type="protein sequence ID" value="SFM13264.1"/>
    <property type="molecule type" value="Genomic_DNA"/>
</dbReference>
<protein>
    <submittedName>
        <fullName evidence="2">Uncharacterized protein</fullName>
    </submittedName>
</protein>
<keyword evidence="1" id="KW-1133">Transmembrane helix</keyword>
<reference evidence="3" key="1">
    <citation type="submission" date="2016-10" db="EMBL/GenBank/DDBJ databases">
        <authorList>
            <person name="Varghese N."/>
            <person name="Submissions S."/>
        </authorList>
    </citation>
    <scope>NUCLEOTIDE SEQUENCE [LARGE SCALE GENOMIC DNA]</scope>
    <source>
        <strain evidence="3">CGMCC 1.7061</strain>
    </source>
</reference>
<dbReference type="AlphaFoldDB" id="A0A1I4NCL2"/>
<sequence length="83" mass="9089">MTKAFVIGPFIGGLLSILYSFFTASAHGRNVLTGEPMDLQGIQAIYVFVNENGLASYLVTLLPVFVITTLVSCTVVYFWGRHT</sequence>
<accession>A0A1I4NCL2</accession>